<reference evidence="4" key="1">
    <citation type="submission" date="2021-03" db="EMBL/GenBank/DDBJ databases">
        <title>Acanthopleuribacteraceae sp. M133.</title>
        <authorList>
            <person name="Wang G."/>
        </authorList>
    </citation>
    <scope>NUCLEOTIDE SEQUENCE</scope>
    <source>
        <strain evidence="4">M133</strain>
    </source>
</reference>
<dbReference type="PANTHER" id="PTHR34220">
    <property type="entry name" value="SENSOR HISTIDINE KINASE YPDA"/>
    <property type="match status" value="1"/>
</dbReference>
<dbReference type="AlphaFoldDB" id="A0A8A4TI61"/>
<evidence type="ECO:0000256" key="2">
    <source>
        <dbReference type="SAM" id="Phobius"/>
    </source>
</evidence>
<evidence type="ECO:0000259" key="3">
    <source>
        <dbReference type="Pfam" id="PF06580"/>
    </source>
</evidence>
<feature type="transmembrane region" description="Helical" evidence="2">
    <location>
        <begin position="108"/>
        <end position="133"/>
    </location>
</feature>
<dbReference type="KEGG" id="scor:J3U87_23055"/>
<dbReference type="GO" id="GO:0016020">
    <property type="term" value="C:membrane"/>
    <property type="evidence" value="ECO:0007669"/>
    <property type="project" value="InterPro"/>
</dbReference>
<keyword evidence="4" id="KW-0418">Kinase</keyword>
<keyword evidence="2" id="KW-0812">Transmembrane</keyword>
<proteinExistence type="predicted"/>
<feature type="transmembrane region" description="Helical" evidence="2">
    <location>
        <begin position="44"/>
        <end position="63"/>
    </location>
</feature>
<feature type="region of interest" description="Disordered" evidence="1">
    <location>
        <begin position="1"/>
        <end position="20"/>
    </location>
</feature>
<keyword evidence="2" id="KW-0472">Membrane</keyword>
<dbReference type="InterPro" id="IPR036890">
    <property type="entry name" value="HATPase_C_sf"/>
</dbReference>
<dbReference type="SUPFAM" id="SSF55874">
    <property type="entry name" value="ATPase domain of HSP90 chaperone/DNA topoisomerase II/histidine kinase"/>
    <property type="match status" value="1"/>
</dbReference>
<dbReference type="InterPro" id="IPR050640">
    <property type="entry name" value="Bact_2-comp_sensor_kinase"/>
</dbReference>
<dbReference type="PANTHER" id="PTHR34220:SF7">
    <property type="entry name" value="SENSOR HISTIDINE KINASE YPDA"/>
    <property type="match status" value="1"/>
</dbReference>
<feature type="domain" description="Signal transduction histidine kinase internal region" evidence="3">
    <location>
        <begin position="193"/>
        <end position="272"/>
    </location>
</feature>
<name>A0A8A4TI61_SULCO</name>
<keyword evidence="4" id="KW-0808">Transferase</keyword>
<keyword evidence="2" id="KW-1133">Transmembrane helix</keyword>
<organism evidence="4 5">
    <name type="scientific">Sulfidibacter corallicola</name>
    <dbReference type="NCBI Taxonomy" id="2818388"/>
    <lineage>
        <taxon>Bacteria</taxon>
        <taxon>Pseudomonadati</taxon>
        <taxon>Acidobacteriota</taxon>
        <taxon>Holophagae</taxon>
        <taxon>Acanthopleuribacterales</taxon>
        <taxon>Acanthopleuribacteraceae</taxon>
        <taxon>Sulfidibacter</taxon>
    </lineage>
</organism>
<dbReference type="EMBL" id="CP071793">
    <property type="protein sequence ID" value="QTD48468.1"/>
    <property type="molecule type" value="Genomic_DNA"/>
</dbReference>
<dbReference type="Pfam" id="PF06580">
    <property type="entry name" value="His_kinase"/>
    <property type="match status" value="1"/>
</dbReference>
<feature type="transmembrane region" description="Helical" evidence="2">
    <location>
        <begin position="153"/>
        <end position="174"/>
    </location>
</feature>
<gene>
    <name evidence="4" type="ORF">J3U87_23055</name>
</gene>
<sequence>MPDADRFEFNRAPPRTGPPSWPGEATLAERWTADRATLFWKAQFLGWGLYGLGSYLARLLALNTYMGMYIGPARILLAEMVRVTMAFSMTLLLHLLYRRLWARSRSYLTLGAIGAICSVGCGLALMFGFKVALLPRLIPDLAVSGPSMYLKLAFDYSMVFLAWSALYFGTRYWLDVEVHKQGLLRSEALAREAQLQMLRYQLNPHFLFNSLNSIRSLIHENPESAGEVVEELSDFLRSSLLREAVSQVTLRDEIDTLRSYLAVEKIRFEDKLVWRFEIEPETASCLLPAFLLHPLLENAVKYGMKTSPKPLRLSLSAVLREDTLHIEVANSGRWVDPEATKDDEWGQSTGLGLRNVRERLKFSYPDGHRFTVREADGWVRARISIGNPGSPP</sequence>
<dbReference type="Proteomes" id="UP000663929">
    <property type="component" value="Chromosome"/>
</dbReference>
<evidence type="ECO:0000313" key="4">
    <source>
        <dbReference type="EMBL" id="QTD48468.1"/>
    </source>
</evidence>
<protein>
    <submittedName>
        <fullName evidence="4">Histidine kinase</fullName>
    </submittedName>
</protein>
<dbReference type="InterPro" id="IPR010559">
    <property type="entry name" value="Sig_transdc_His_kin_internal"/>
</dbReference>
<evidence type="ECO:0000256" key="1">
    <source>
        <dbReference type="SAM" id="MobiDB-lite"/>
    </source>
</evidence>
<dbReference type="RefSeq" id="WP_237378124.1">
    <property type="nucleotide sequence ID" value="NZ_CP071793.1"/>
</dbReference>
<dbReference type="GO" id="GO:0000155">
    <property type="term" value="F:phosphorelay sensor kinase activity"/>
    <property type="evidence" value="ECO:0007669"/>
    <property type="project" value="InterPro"/>
</dbReference>
<accession>A0A8A4TI61</accession>
<evidence type="ECO:0000313" key="5">
    <source>
        <dbReference type="Proteomes" id="UP000663929"/>
    </source>
</evidence>
<feature type="transmembrane region" description="Helical" evidence="2">
    <location>
        <begin position="75"/>
        <end position="96"/>
    </location>
</feature>
<dbReference type="Gene3D" id="3.30.565.10">
    <property type="entry name" value="Histidine kinase-like ATPase, C-terminal domain"/>
    <property type="match status" value="1"/>
</dbReference>
<keyword evidence="5" id="KW-1185">Reference proteome</keyword>